<protein>
    <submittedName>
        <fullName evidence="2 3">RhoGEF domain</fullName>
    </submittedName>
</protein>
<accession>A0A377GMH6</accession>
<dbReference type="RefSeq" id="WP_058468943.1">
    <property type="nucleotide sequence ID" value="NZ_CAAAIV010000073.1"/>
</dbReference>
<dbReference type="SUPFAM" id="SSF48065">
    <property type="entry name" value="DBL homology domain (DH-domain)"/>
    <property type="match status" value="1"/>
</dbReference>
<evidence type="ECO:0000313" key="5">
    <source>
        <dbReference type="Proteomes" id="UP000254374"/>
    </source>
</evidence>
<dbReference type="AlphaFoldDB" id="A0A377GMH6"/>
<dbReference type="Proteomes" id="UP000186808">
    <property type="component" value="Unassembled WGS sequence"/>
</dbReference>
<evidence type="ECO:0000259" key="1">
    <source>
        <dbReference type="PROSITE" id="PS50010"/>
    </source>
</evidence>
<feature type="domain" description="DH" evidence="1">
    <location>
        <begin position="6"/>
        <end position="177"/>
    </location>
</feature>
<dbReference type="InterPro" id="IPR035899">
    <property type="entry name" value="DBL_dom_sf"/>
</dbReference>
<evidence type="ECO:0000313" key="2">
    <source>
        <dbReference type="EMBL" id="SIR78241.1"/>
    </source>
</evidence>
<dbReference type="GO" id="GO:0005737">
    <property type="term" value="C:cytoplasm"/>
    <property type="evidence" value="ECO:0007669"/>
    <property type="project" value="TreeGrafter"/>
</dbReference>
<gene>
    <name evidence="3" type="ORF">NCTC11401_02349</name>
    <name evidence="2" type="ORF">SAMN05421777_12439</name>
</gene>
<reference evidence="2 4" key="1">
    <citation type="submission" date="2017-01" db="EMBL/GenBank/DDBJ databases">
        <authorList>
            <person name="Varghese N."/>
            <person name="Submissions S."/>
        </authorList>
    </citation>
    <scope>NUCLEOTIDE SEQUENCE [LARGE SCALE GENOMIC DNA]</scope>
    <source>
        <strain evidence="2 4">ATCC 33342</strain>
    </source>
</reference>
<reference evidence="3 5" key="2">
    <citation type="submission" date="2018-06" db="EMBL/GenBank/DDBJ databases">
        <authorList>
            <consortium name="Pathogen Informatics"/>
            <person name="Doyle S."/>
        </authorList>
    </citation>
    <scope>NUCLEOTIDE SEQUENCE [LARGE SCALE GENOMIC DNA]</scope>
    <source>
        <strain evidence="3 5">NCTC11401</strain>
    </source>
</reference>
<dbReference type="OrthoDB" id="5654121at2"/>
<dbReference type="Gene3D" id="1.20.900.10">
    <property type="entry name" value="Dbl homology (DH) domain"/>
    <property type="match status" value="1"/>
</dbReference>
<dbReference type="PROSITE" id="PS50010">
    <property type="entry name" value="DH_2"/>
    <property type="match status" value="1"/>
</dbReference>
<name>A0A377GMH6_9GAMM</name>
<dbReference type="EMBL" id="UGGV01000001">
    <property type="protein sequence ID" value="STO25512.1"/>
    <property type="molecule type" value="Genomic_DNA"/>
</dbReference>
<dbReference type="PANTHER" id="PTHR12673">
    <property type="entry name" value="FACIOGENITAL DYSPLASIA PROTEIN"/>
    <property type="match status" value="1"/>
</dbReference>
<proteinExistence type="predicted"/>
<keyword evidence="4" id="KW-1185">Reference proteome</keyword>
<dbReference type="InterPro" id="IPR000219">
    <property type="entry name" value="DH_dom"/>
</dbReference>
<dbReference type="Proteomes" id="UP000254374">
    <property type="component" value="Unassembled WGS sequence"/>
</dbReference>
<dbReference type="PANTHER" id="PTHR12673:SF159">
    <property type="entry name" value="LD03170P"/>
    <property type="match status" value="1"/>
</dbReference>
<sequence>MQAKLEDNNVFKEICSTENTYNASLKFLHLSLLIQLQFDEHTLLRKFYTLIEQLIDVSDKLILNVENGLANTDNPGAREVLKLDRLSLLSQFFELYKSYSTLFDEYALACKSNPEQFKQINFYMTQNSGTRLGFESHLIMPIQRGPRYELLIKEIQKHNIGDEFNRSEFSSLEDLINDRLSDFSSKKKTEPKSESRDSEKHPYRFGDYTRYYLFGYIDSTAPDKDSDLSHLEKDSEMIEKSETLNEKHIEEHATSSEARGYRFGDLTRRLIWGTNNHSQVENTTVAPGQVESNQVNTEQEKDYGFELTS</sequence>
<organism evidence="3 5">
    <name type="scientific">Fluoribacter gormanii</name>
    <dbReference type="NCBI Taxonomy" id="464"/>
    <lineage>
        <taxon>Bacteria</taxon>
        <taxon>Pseudomonadati</taxon>
        <taxon>Pseudomonadota</taxon>
        <taxon>Gammaproteobacteria</taxon>
        <taxon>Legionellales</taxon>
        <taxon>Legionellaceae</taxon>
        <taxon>Fluoribacter</taxon>
    </lineage>
</organism>
<dbReference type="STRING" id="464.Lgor_2487"/>
<dbReference type="InterPro" id="IPR051092">
    <property type="entry name" value="FYVE_RhoGEF_PH"/>
</dbReference>
<evidence type="ECO:0000313" key="4">
    <source>
        <dbReference type="Proteomes" id="UP000186808"/>
    </source>
</evidence>
<evidence type="ECO:0000313" key="3">
    <source>
        <dbReference type="EMBL" id="STO25512.1"/>
    </source>
</evidence>
<dbReference type="EMBL" id="FTNL01000024">
    <property type="protein sequence ID" value="SIR78241.1"/>
    <property type="molecule type" value="Genomic_DNA"/>
</dbReference>
<dbReference type="GO" id="GO:0005085">
    <property type="term" value="F:guanyl-nucleotide exchange factor activity"/>
    <property type="evidence" value="ECO:0007669"/>
    <property type="project" value="InterPro"/>
</dbReference>
<dbReference type="Pfam" id="PF00621">
    <property type="entry name" value="RhoGEF"/>
    <property type="match status" value="1"/>
</dbReference>